<proteinExistence type="predicted"/>
<dbReference type="GO" id="GO:0051539">
    <property type="term" value="F:4 iron, 4 sulfur cluster binding"/>
    <property type="evidence" value="ECO:0007669"/>
    <property type="project" value="UniProtKB-KW"/>
</dbReference>
<dbReference type="Gene3D" id="3.30.70.20">
    <property type="match status" value="2"/>
</dbReference>
<keyword evidence="1" id="KW-0813">Transport</keyword>
<feature type="transmembrane region" description="Helical" evidence="8">
    <location>
        <begin position="12"/>
        <end position="32"/>
    </location>
</feature>
<keyword evidence="3" id="KW-0479">Metal-binding</keyword>
<evidence type="ECO:0000313" key="10">
    <source>
        <dbReference type="EMBL" id="TCS69232.1"/>
    </source>
</evidence>
<dbReference type="SUPFAM" id="SSF54862">
    <property type="entry name" value="4Fe-4S ferredoxins"/>
    <property type="match status" value="1"/>
</dbReference>
<dbReference type="InterPro" id="IPR004494">
    <property type="entry name" value="MauM_NapG"/>
</dbReference>
<dbReference type="EMBL" id="SLZY01000021">
    <property type="protein sequence ID" value="TCS69232.1"/>
    <property type="molecule type" value="Genomic_DNA"/>
</dbReference>
<keyword evidence="4" id="KW-0677">Repeat</keyword>
<accession>A0A4R3JTF1</accession>
<keyword evidence="8" id="KW-0472">Membrane</keyword>
<keyword evidence="11" id="KW-1185">Reference proteome</keyword>
<dbReference type="OrthoDB" id="9808559at2"/>
<dbReference type="InterPro" id="IPR017900">
    <property type="entry name" value="4Fe4S_Fe_S_CS"/>
</dbReference>
<dbReference type="PROSITE" id="PS00198">
    <property type="entry name" value="4FE4S_FER_1"/>
    <property type="match status" value="2"/>
</dbReference>
<dbReference type="GO" id="GO:0046872">
    <property type="term" value="F:metal ion binding"/>
    <property type="evidence" value="ECO:0007669"/>
    <property type="project" value="UniProtKB-KW"/>
</dbReference>
<evidence type="ECO:0000256" key="2">
    <source>
        <dbReference type="ARBA" id="ARBA00022485"/>
    </source>
</evidence>
<keyword evidence="6" id="KW-0408">Iron</keyword>
<dbReference type="RefSeq" id="WP_126460513.1">
    <property type="nucleotide sequence ID" value="NZ_AP018721.1"/>
</dbReference>
<keyword evidence="8" id="KW-0812">Transmembrane</keyword>
<name>A0A4R3JTF1_9PROT</name>
<keyword evidence="5" id="KW-0249">Electron transport</keyword>
<sequence>MADKSVTRRDFLVKLAQGTSLAATGGLLWGYLVRQETRAAPFALRPPGALPEADFNATCIKCGQCVNACPYDTLKLAGAGGDIPLGTPHFTPRQIPCYLCPDIPCMKACPTGALSPKLKNINDSRMGLAVIDLENCLSWKGLRCEICHRECPLKGKAIVLETHPREISKHAMFFPIVKSDACTGCGICEKACPTTEPAIRILPHKLVQGRIGEHYRLGWTFETEITQDFQPAAPASSEAPAEVPKQAPGMDYLNQGL</sequence>
<dbReference type="InterPro" id="IPR017896">
    <property type="entry name" value="4Fe4S_Fe-S-bd"/>
</dbReference>
<evidence type="ECO:0000256" key="5">
    <source>
        <dbReference type="ARBA" id="ARBA00022982"/>
    </source>
</evidence>
<feature type="domain" description="4Fe-4S ferredoxin-type" evidence="9">
    <location>
        <begin position="49"/>
        <end position="79"/>
    </location>
</feature>
<evidence type="ECO:0000256" key="3">
    <source>
        <dbReference type="ARBA" id="ARBA00022723"/>
    </source>
</evidence>
<keyword evidence="7" id="KW-0411">Iron-sulfur</keyword>
<dbReference type="Proteomes" id="UP000295135">
    <property type="component" value="Unassembled WGS sequence"/>
</dbReference>
<dbReference type="CDD" id="cd16373">
    <property type="entry name" value="DMSOR_beta_like"/>
    <property type="match status" value="1"/>
</dbReference>
<protein>
    <submittedName>
        <fullName evidence="10">Ferredoxin-type protein NapG</fullName>
    </submittedName>
</protein>
<dbReference type="PROSITE" id="PS51318">
    <property type="entry name" value="TAT"/>
    <property type="match status" value="1"/>
</dbReference>
<gene>
    <name evidence="10" type="ORF">EDC61_12124</name>
</gene>
<evidence type="ECO:0000256" key="4">
    <source>
        <dbReference type="ARBA" id="ARBA00022737"/>
    </source>
</evidence>
<dbReference type="Pfam" id="PF12838">
    <property type="entry name" value="Fer4_7"/>
    <property type="match status" value="1"/>
</dbReference>
<dbReference type="InterPro" id="IPR050157">
    <property type="entry name" value="PSI_iron-sulfur_center"/>
</dbReference>
<dbReference type="InterPro" id="IPR006311">
    <property type="entry name" value="TAT_signal"/>
</dbReference>
<dbReference type="PANTHER" id="PTHR24960">
    <property type="entry name" value="PHOTOSYSTEM I IRON-SULFUR CENTER-RELATED"/>
    <property type="match status" value="1"/>
</dbReference>
<dbReference type="NCBIfam" id="NF007012">
    <property type="entry name" value="PRK09476.1"/>
    <property type="match status" value="1"/>
</dbReference>
<evidence type="ECO:0000259" key="9">
    <source>
        <dbReference type="PROSITE" id="PS51379"/>
    </source>
</evidence>
<dbReference type="Pfam" id="PF12797">
    <property type="entry name" value="Fer4_2"/>
    <property type="match status" value="1"/>
</dbReference>
<evidence type="ECO:0000256" key="1">
    <source>
        <dbReference type="ARBA" id="ARBA00022448"/>
    </source>
</evidence>
<evidence type="ECO:0000256" key="7">
    <source>
        <dbReference type="ARBA" id="ARBA00023014"/>
    </source>
</evidence>
<feature type="domain" description="4Fe-4S ferredoxin-type" evidence="9">
    <location>
        <begin position="173"/>
        <end position="204"/>
    </location>
</feature>
<evidence type="ECO:0000313" key="11">
    <source>
        <dbReference type="Proteomes" id="UP000295135"/>
    </source>
</evidence>
<feature type="domain" description="4Fe-4S ferredoxin-type" evidence="9">
    <location>
        <begin position="86"/>
        <end position="119"/>
    </location>
</feature>
<dbReference type="PANTHER" id="PTHR24960:SF79">
    <property type="entry name" value="PHOTOSYSTEM I IRON-SULFUR CENTER"/>
    <property type="match status" value="1"/>
</dbReference>
<organism evidence="10 11">
    <name type="scientific">Sulfuritortus calidifontis</name>
    <dbReference type="NCBI Taxonomy" id="1914471"/>
    <lineage>
        <taxon>Bacteria</taxon>
        <taxon>Pseudomonadati</taxon>
        <taxon>Pseudomonadota</taxon>
        <taxon>Betaproteobacteria</taxon>
        <taxon>Nitrosomonadales</taxon>
        <taxon>Thiobacillaceae</taxon>
        <taxon>Sulfuritortus</taxon>
    </lineage>
</organism>
<evidence type="ECO:0000256" key="8">
    <source>
        <dbReference type="SAM" id="Phobius"/>
    </source>
</evidence>
<keyword evidence="2" id="KW-0004">4Fe-4S</keyword>
<dbReference type="NCBIfam" id="TIGR00397">
    <property type="entry name" value="mauM_napG"/>
    <property type="match status" value="1"/>
</dbReference>
<dbReference type="AlphaFoldDB" id="A0A4R3JTF1"/>
<keyword evidence="8" id="KW-1133">Transmembrane helix</keyword>
<reference evidence="10 11" key="1">
    <citation type="submission" date="2019-03" db="EMBL/GenBank/DDBJ databases">
        <title>Genomic Encyclopedia of Type Strains, Phase IV (KMG-IV): sequencing the most valuable type-strain genomes for metagenomic binning, comparative biology and taxonomic classification.</title>
        <authorList>
            <person name="Goeker M."/>
        </authorList>
    </citation>
    <scope>NUCLEOTIDE SEQUENCE [LARGE SCALE GENOMIC DNA]</scope>
    <source>
        <strain evidence="10 11">DSM 103923</strain>
    </source>
</reference>
<evidence type="ECO:0000256" key="6">
    <source>
        <dbReference type="ARBA" id="ARBA00023004"/>
    </source>
</evidence>
<comment type="caution">
    <text evidence="10">The sequence shown here is derived from an EMBL/GenBank/DDBJ whole genome shotgun (WGS) entry which is preliminary data.</text>
</comment>
<dbReference type="PROSITE" id="PS51379">
    <property type="entry name" value="4FE4S_FER_2"/>
    <property type="match status" value="3"/>
</dbReference>